<gene>
    <name evidence="2" type="ORF">DSL72_009501</name>
</gene>
<feature type="compositionally biased region" description="Low complexity" evidence="1">
    <location>
        <begin position="83"/>
        <end position="114"/>
    </location>
</feature>
<feature type="compositionally biased region" description="Basic residues" evidence="1">
    <location>
        <begin position="62"/>
        <end position="71"/>
    </location>
</feature>
<evidence type="ECO:0000256" key="1">
    <source>
        <dbReference type="SAM" id="MobiDB-lite"/>
    </source>
</evidence>
<dbReference type="EMBL" id="CP063412">
    <property type="protein sequence ID" value="QSZ37403.1"/>
    <property type="molecule type" value="Genomic_DNA"/>
</dbReference>
<reference evidence="2" key="1">
    <citation type="submission" date="2020-10" db="EMBL/GenBank/DDBJ databases">
        <title>Genome Sequence of Monilinia vaccinii-corymbosi Sheds Light on Mummy Berry Disease Infection of Blueberry and Mating Type.</title>
        <authorList>
            <person name="Yow A.G."/>
            <person name="Zhang Y."/>
            <person name="Bansal K."/>
            <person name="Eacker S.M."/>
            <person name="Sullivan S."/>
            <person name="Liachko I."/>
            <person name="Cubeta M.A."/>
            <person name="Rollins J.A."/>
            <person name="Ashrafi H."/>
        </authorList>
    </citation>
    <scope>NUCLEOTIDE SEQUENCE</scope>
    <source>
        <strain evidence="2">RL-1</strain>
    </source>
</reference>
<name>A0A8A3PQX1_9HELO</name>
<protein>
    <submittedName>
        <fullName evidence="2">Uncharacterized protein</fullName>
    </submittedName>
</protein>
<evidence type="ECO:0000313" key="2">
    <source>
        <dbReference type="EMBL" id="QSZ37403.1"/>
    </source>
</evidence>
<feature type="compositionally biased region" description="Polar residues" evidence="1">
    <location>
        <begin position="31"/>
        <end position="49"/>
    </location>
</feature>
<organism evidence="2 3">
    <name type="scientific">Monilinia vaccinii-corymbosi</name>
    <dbReference type="NCBI Taxonomy" id="61207"/>
    <lineage>
        <taxon>Eukaryota</taxon>
        <taxon>Fungi</taxon>
        <taxon>Dikarya</taxon>
        <taxon>Ascomycota</taxon>
        <taxon>Pezizomycotina</taxon>
        <taxon>Leotiomycetes</taxon>
        <taxon>Helotiales</taxon>
        <taxon>Sclerotiniaceae</taxon>
        <taxon>Monilinia</taxon>
    </lineage>
</organism>
<feature type="region of interest" description="Disordered" evidence="1">
    <location>
        <begin position="223"/>
        <end position="294"/>
    </location>
</feature>
<feature type="region of interest" description="Disordered" evidence="1">
    <location>
        <begin position="1"/>
        <end position="123"/>
    </location>
</feature>
<sequence length="294" mass="32036">MSPPPSLYPYPEREHEHRRTRTRTHHDPSDRSPSMTSTLRPPPGNTSVDSLGKPQLATQTQHRPHRSRHSRPSPQSMATHNQATSRPRSSSAFPSPTSHLHSSPPHAASSGSPATFSRASTLIPTHAPPPPMAVEFLNFLDDLGVLVLCRPLLELCNVEWLTLFDDMGIFYLCEPMSFIRRLLKKLKMGAPDKERDAGGSVGSKSTWEGDTVSWLSSVESAIKGRRDGKGGSKRHSGSGGGGENPNVTRKSRKEVDGSASEMGSERMSGASRRRDERAANGLGQDIRGAPRAKL</sequence>
<dbReference type="Proteomes" id="UP000672032">
    <property type="component" value="Chromosome 8"/>
</dbReference>
<dbReference type="OrthoDB" id="3562925at2759"/>
<evidence type="ECO:0000313" key="3">
    <source>
        <dbReference type="Proteomes" id="UP000672032"/>
    </source>
</evidence>
<dbReference type="AlphaFoldDB" id="A0A8A3PQX1"/>
<accession>A0A8A3PQX1</accession>
<keyword evidence="3" id="KW-1185">Reference proteome</keyword>
<proteinExistence type="predicted"/>